<dbReference type="AlphaFoldDB" id="A0A095SVG0"/>
<comment type="caution">
    <text evidence="2">The sequence shown here is derived from an EMBL/GenBank/DDBJ whole genome shotgun (WGS) entry which is preliminary data.</text>
</comment>
<evidence type="ECO:0008006" key="4">
    <source>
        <dbReference type="Google" id="ProtNLM"/>
    </source>
</evidence>
<keyword evidence="1" id="KW-0472">Membrane</keyword>
<keyword evidence="1" id="KW-1133">Transmembrane helix</keyword>
<protein>
    <recommendedName>
        <fullName evidence="4">DUF983 domain-containing protein</fullName>
    </recommendedName>
</protein>
<dbReference type="Pfam" id="PF06170">
    <property type="entry name" value="DUF983"/>
    <property type="match status" value="1"/>
</dbReference>
<evidence type="ECO:0000256" key="1">
    <source>
        <dbReference type="SAM" id="Phobius"/>
    </source>
</evidence>
<keyword evidence="3" id="KW-1185">Reference proteome</keyword>
<dbReference type="STRING" id="1453498.LG45_03060"/>
<dbReference type="eggNOG" id="COG5349">
    <property type="taxonomic scope" value="Bacteria"/>
</dbReference>
<keyword evidence="1" id="KW-0812">Transmembrane</keyword>
<feature type="transmembrane region" description="Helical" evidence="1">
    <location>
        <begin position="86"/>
        <end position="106"/>
    </location>
</feature>
<dbReference type="InterPro" id="IPR009325">
    <property type="entry name" value="DUF983"/>
</dbReference>
<proteinExistence type="predicted"/>
<accession>A0A095SVG0</accession>
<evidence type="ECO:0000313" key="3">
    <source>
        <dbReference type="Proteomes" id="UP000029554"/>
    </source>
</evidence>
<organism evidence="2 3">
    <name type="scientific">Flavobacterium aquatile LMG 4008 = ATCC 11947</name>
    <dbReference type="NCBI Taxonomy" id="1453498"/>
    <lineage>
        <taxon>Bacteria</taxon>
        <taxon>Pseudomonadati</taxon>
        <taxon>Bacteroidota</taxon>
        <taxon>Flavobacteriia</taxon>
        <taxon>Flavobacteriales</taxon>
        <taxon>Flavobacteriaceae</taxon>
        <taxon>Flavobacterium</taxon>
    </lineage>
</organism>
<sequence length="120" mass="14104">MLSTLSHIFKNECPNCNKGKVFADKSFFFSIGFPKMNTHCSHCNYKFEKEPGYFFGAMFVNYAITVGQALITFFICSLFFDKIFDFRILLIIGFVILTLSFFNIRLSRMIWIYAFKNYTN</sequence>
<evidence type="ECO:0000313" key="2">
    <source>
        <dbReference type="EMBL" id="KGD68641.1"/>
    </source>
</evidence>
<feature type="transmembrane region" description="Helical" evidence="1">
    <location>
        <begin position="53"/>
        <end position="80"/>
    </location>
</feature>
<dbReference type="Proteomes" id="UP000029554">
    <property type="component" value="Unassembled WGS sequence"/>
</dbReference>
<gene>
    <name evidence="2" type="ORF">LG45_03060</name>
</gene>
<dbReference type="EMBL" id="JRHH01000002">
    <property type="protein sequence ID" value="KGD68641.1"/>
    <property type="molecule type" value="Genomic_DNA"/>
</dbReference>
<name>A0A095SVG0_9FLAO</name>
<dbReference type="OrthoDB" id="9790326at2"/>
<reference evidence="2 3" key="1">
    <citation type="submission" date="2014-09" db="EMBL/GenBank/DDBJ databases">
        <title>Whole Genome Shotgun of Flavobacterium aquatile LMG 4008.</title>
        <authorList>
            <person name="Gale A.N."/>
            <person name="Pipes S.E."/>
            <person name="Newman J.D."/>
        </authorList>
    </citation>
    <scope>NUCLEOTIDE SEQUENCE [LARGE SCALE GENOMIC DNA]</scope>
    <source>
        <strain evidence="2 3">LMG 4008</strain>
    </source>
</reference>
<dbReference type="RefSeq" id="WP_035124300.1">
    <property type="nucleotide sequence ID" value="NZ_MUGQ01000011.1"/>
</dbReference>